<keyword evidence="2" id="KW-1185">Reference proteome</keyword>
<sequence length="372" mass="41442">MPIEGSAMSDNSPRQVNNILRNMRGEQYRHERNVRHMPVAIPLSAHTHNNPTLPINLIYPTPDPQDSNEFQAIQTSRRAIWLAGPNPPKSWTSSDTAEKPSGNEMDTASWREAALSILFLPEFSPQGDGQTKPVNLNGIPTLSLLCLRVILKAYPGSEYAQVTPFIPPHLRRDILRDRAIYSPLSEVELYALCLEGHVDGELIVIGPRAVLRSSHFHDTGRFKNDNGENETFPRLISGPPDSSSGEEDSSWDSIGPQEEHPALRTLVLMSTPLPIPTFLVLPPTLTHLALINIPNMIPLARLPTTCPLLAVLDLSYNRWLSVSSKSAAQILKETEWNRLHHLRVLGLRGCHVTPTITAAVNRGRWDDVRIVK</sequence>
<evidence type="ECO:0000313" key="2">
    <source>
        <dbReference type="Proteomes" id="UP000790377"/>
    </source>
</evidence>
<comment type="caution">
    <text evidence="1">The sequence shown here is derived from an EMBL/GenBank/DDBJ whole genome shotgun (WGS) entry which is preliminary data.</text>
</comment>
<gene>
    <name evidence="1" type="ORF">BJ138DRAFT_1058484</name>
</gene>
<accession>A0ACB8AKH4</accession>
<dbReference type="Proteomes" id="UP000790377">
    <property type="component" value="Unassembled WGS sequence"/>
</dbReference>
<reference evidence="1" key="1">
    <citation type="journal article" date="2021" name="New Phytol.">
        <title>Evolutionary innovations through gain and loss of genes in the ectomycorrhizal Boletales.</title>
        <authorList>
            <person name="Wu G."/>
            <person name="Miyauchi S."/>
            <person name="Morin E."/>
            <person name="Kuo A."/>
            <person name="Drula E."/>
            <person name="Varga T."/>
            <person name="Kohler A."/>
            <person name="Feng B."/>
            <person name="Cao Y."/>
            <person name="Lipzen A."/>
            <person name="Daum C."/>
            <person name="Hundley H."/>
            <person name="Pangilinan J."/>
            <person name="Johnson J."/>
            <person name="Barry K."/>
            <person name="LaButti K."/>
            <person name="Ng V."/>
            <person name="Ahrendt S."/>
            <person name="Min B."/>
            <person name="Choi I.G."/>
            <person name="Park H."/>
            <person name="Plett J.M."/>
            <person name="Magnuson J."/>
            <person name="Spatafora J.W."/>
            <person name="Nagy L.G."/>
            <person name="Henrissat B."/>
            <person name="Grigoriev I.V."/>
            <person name="Yang Z.L."/>
            <person name="Xu J."/>
            <person name="Martin F.M."/>
        </authorList>
    </citation>
    <scope>NUCLEOTIDE SEQUENCE</scope>
    <source>
        <strain evidence="1">ATCC 28755</strain>
    </source>
</reference>
<dbReference type="EMBL" id="MU267625">
    <property type="protein sequence ID" value="KAH7913747.1"/>
    <property type="molecule type" value="Genomic_DNA"/>
</dbReference>
<evidence type="ECO:0000313" key="1">
    <source>
        <dbReference type="EMBL" id="KAH7913747.1"/>
    </source>
</evidence>
<protein>
    <submittedName>
        <fullName evidence="1">Uncharacterized protein</fullName>
    </submittedName>
</protein>
<name>A0ACB8AKH4_9AGAM</name>
<proteinExistence type="predicted"/>
<organism evidence="1 2">
    <name type="scientific">Hygrophoropsis aurantiaca</name>
    <dbReference type="NCBI Taxonomy" id="72124"/>
    <lineage>
        <taxon>Eukaryota</taxon>
        <taxon>Fungi</taxon>
        <taxon>Dikarya</taxon>
        <taxon>Basidiomycota</taxon>
        <taxon>Agaricomycotina</taxon>
        <taxon>Agaricomycetes</taxon>
        <taxon>Agaricomycetidae</taxon>
        <taxon>Boletales</taxon>
        <taxon>Coniophorineae</taxon>
        <taxon>Hygrophoropsidaceae</taxon>
        <taxon>Hygrophoropsis</taxon>
    </lineage>
</organism>